<proteinExistence type="predicted"/>
<gene>
    <name evidence="1" type="ORF">O6H91_15G007600</name>
</gene>
<sequence>MKRFQVLQRHLDPPPSTPPPPLLPASSCAAEQNSTHVSTMLSLSDHWRLSNIESRQYYADENGRTKRIPILEAEKHEFGAKQECGIAFTKCLGQIALQPNDEDKKRQLIQKKQVVLVIGAGDATGGAVAKRFAKEGFVVCMVRRTQEKLFPLQEEIVGAGGEAHAFGVDARNEDEMVALIEHIEKSIGEINVAVYNIGANVKFGILETTSRVFFKVWEMACFAGFLTGREVAKYMVPRGEGTIIFTGATASIRGGAGFAAFAGAKFALRALAQSMARELGPKGVHVAHVVIDAAINTSWTLQNLKDASDLVQQNAVVKPEDVADLYWQIHQQPRSAWSHELDLRPWKEPW</sequence>
<dbReference type="EMBL" id="CM055106">
    <property type="protein sequence ID" value="KAJ7528543.1"/>
    <property type="molecule type" value="Genomic_DNA"/>
</dbReference>
<keyword evidence="2" id="KW-1185">Reference proteome</keyword>
<organism evidence="1 2">
    <name type="scientific">Diphasiastrum complanatum</name>
    <name type="common">Issler's clubmoss</name>
    <name type="synonym">Lycopodium complanatum</name>
    <dbReference type="NCBI Taxonomy" id="34168"/>
    <lineage>
        <taxon>Eukaryota</taxon>
        <taxon>Viridiplantae</taxon>
        <taxon>Streptophyta</taxon>
        <taxon>Embryophyta</taxon>
        <taxon>Tracheophyta</taxon>
        <taxon>Lycopodiopsida</taxon>
        <taxon>Lycopodiales</taxon>
        <taxon>Lycopodiaceae</taxon>
        <taxon>Lycopodioideae</taxon>
        <taxon>Diphasiastrum</taxon>
    </lineage>
</organism>
<dbReference type="Proteomes" id="UP001162992">
    <property type="component" value="Chromosome 15"/>
</dbReference>
<reference evidence="2" key="1">
    <citation type="journal article" date="2024" name="Proc. Natl. Acad. Sci. U.S.A.">
        <title>Extraordinary preservation of gene collinearity over three hundred million years revealed in homosporous lycophytes.</title>
        <authorList>
            <person name="Li C."/>
            <person name="Wickell D."/>
            <person name="Kuo L.Y."/>
            <person name="Chen X."/>
            <person name="Nie B."/>
            <person name="Liao X."/>
            <person name="Peng D."/>
            <person name="Ji J."/>
            <person name="Jenkins J."/>
            <person name="Williams M."/>
            <person name="Shu S."/>
            <person name="Plott C."/>
            <person name="Barry K."/>
            <person name="Rajasekar S."/>
            <person name="Grimwood J."/>
            <person name="Han X."/>
            <person name="Sun S."/>
            <person name="Hou Z."/>
            <person name="He W."/>
            <person name="Dai G."/>
            <person name="Sun C."/>
            <person name="Schmutz J."/>
            <person name="Leebens-Mack J.H."/>
            <person name="Li F.W."/>
            <person name="Wang L."/>
        </authorList>
    </citation>
    <scope>NUCLEOTIDE SEQUENCE [LARGE SCALE GENOMIC DNA]</scope>
    <source>
        <strain evidence="2">cv. PW_Plant_1</strain>
    </source>
</reference>
<protein>
    <submittedName>
        <fullName evidence="1">Uncharacterized protein</fullName>
    </submittedName>
</protein>
<accession>A0ACC2BFM0</accession>
<evidence type="ECO:0000313" key="2">
    <source>
        <dbReference type="Proteomes" id="UP001162992"/>
    </source>
</evidence>
<comment type="caution">
    <text evidence="1">The sequence shown here is derived from an EMBL/GenBank/DDBJ whole genome shotgun (WGS) entry which is preliminary data.</text>
</comment>
<name>A0ACC2BFM0_DIPCM</name>
<evidence type="ECO:0000313" key="1">
    <source>
        <dbReference type="EMBL" id="KAJ7528543.1"/>
    </source>
</evidence>